<evidence type="ECO:0000313" key="5">
    <source>
        <dbReference type="EMBL" id="MEO9248275.1"/>
    </source>
</evidence>
<evidence type="ECO:0000256" key="2">
    <source>
        <dbReference type="ARBA" id="ARBA00023125"/>
    </source>
</evidence>
<dbReference type="EMBL" id="JBDXMX010000004">
    <property type="protein sequence ID" value="MEO9248275.1"/>
    <property type="molecule type" value="Genomic_DNA"/>
</dbReference>
<keyword evidence="2" id="KW-0238">DNA-binding</keyword>
<reference evidence="5 6" key="1">
    <citation type="submission" date="2024-05" db="EMBL/GenBank/DDBJ databases">
        <authorList>
            <person name="Yi C."/>
        </authorList>
    </citation>
    <scope>NUCLEOTIDE SEQUENCE [LARGE SCALE GENOMIC DNA]</scope>
    <source>
        <strain evidence="5 6">XS13</strain>
    </source>
</reference>
<dbReference type="InterPro" id="IPR009057">
    <property type="entry name" value="Homeodomain-like_sf"/>
</dbReference>
<keyword evidence="1" id="KW-0805">Transcription regulation</keyword>
<accession>A0ABV0ILB9</accession>
<dbReference type="InterPro" id="IPR050204">
    <property type="entry name" value="AraC_XylS_family_regulators"/>
</dbReference>
<feature type="domain" description="HTH araC/xylS-type" evidence="4">
    <location>
        <begin position="13"/>
        <end position="111"/>
    </location>
</feature>
<name>A0ABV0ILB9_9MICC</name>
<dbReference type="PANTHER" id="PTHR46796">
    <property type="entry name" value="HTH-TYPE TRANSCRIPTIONAL ACTIVATOR RHAS-RELATED"/>
    <property type="match status" value="1"/>
</dbReference>
<dbReference type="SMART" id="SM00342">
    <property type="entry name" value="HTH_ARAC"/>
    <property type="match status" value="1"/>
</dbReference>
<evidence type="ECO:0000256" key="3">
    <source>
        <dbReference type="ARBA" id="ARBA00023163"/>
    </source>
</evidence>
<evidence type="ECO:0000313" key="6">
    <source>
        <dbReference type="Proteomes" id="UP001484097"/>
    </source>
</evidence>
<dbReference type="Gene3D" id="1.10.10.60">
    <property type="entry name" value="Homeodomain-like"/>
    <property type="match status" value="2"/>
</dbReference>
<comment type="caution">
    <text evidence="5">The sequence shown here is derived from an EMBL/GenBank/DDBJ whole genome shotgun (WGS) entry which is preliminary data.</text>
</comment>
<gene>
    <name evidence="5" type="ORF">ABDK96_11320</name>
</gene>
<dbReference type="Pfam" id="PF12833">
    <property type="entry name" value="HTH_18"/>
    <property type="match status" value="1"/>
</dbReference>
<dbReference type="RefSeq" id="WP_347920889.1">
    <property type="nucleotide sequence ID" value="NZ_JBDXMX010000004.1"/>
</dbReference>
<dbReference type="InterPro" id="IPR018060">
    <property type="entry name" value="HTH_AraC"/>
</dbReference>
<dbReference type="Proteomes" id="UP001484097">
    <property type="component" value="Unassembled WGS sequence"/>
</dbReference>
<dbReference type="SUPFAM" id="SSF46689">
    <property type="entry name" value="Homeodomain-like"/>
    <property type="match status" value="2"/>
</dbReference>
<keyword evidence="6" id="KW-1185">Reference proteome</keyword>
<dbReference type="PRINTS" id="PR00032">
    <property type="entry name" value="HTHARAC"/>
</dbReference>
<organism evidence="5 6">
    <name type="scientific">Citricoccus nitrophenolicus</name>
    <dbReference type="NCBI Taxonomy" id="863575"/>
    <lineage>
        <taxon>Bacteria</taxon>
        <taxon>Bacillati</taxon>
        <taxon>Actinomycetota</taxon>
        <taxon>Actinomycetes</taxon>
        <taxon>Micrococcales</taxon>
        <taxon>Micrococcaceae</taxon>
        <taxon>Citricoccus</taxon>
    </lineage>
</organism>
<evidence type="ECO:0000259" key="4">
    <source>
        <dbReference type="PROSITE" id="PS01124"/>
    </source>
</evidence>
<proteinExistence type="predicted"/>
<protein>
    <submittedName>
        <fullName evidence="5">AraC family transcriptional regulator</fullName>
    </submittedName>
</protein>
<dbReference type="InterPro" id="IPR020449">
    <property type="entry name" value="Tscrpt_reg_AraC-type_HTH"/>
</dbReference>
<evidence type="ECO:0000256" key="1">
    <source>
        <dbReference type="ARBA" id="ARBA00023015"/>
    </source>
</evidence>
<sequence>MKDQSVEHEAASRRAARFIAEHATEPITVADMADAAGYSQFHFTRMFAQRLRVTPNRFLAGVRFHRAKELLLTQDHSVVDICHEVGFSSPGTFTRRFREEVGVAPSELRRLADSLSVSTPSPFTLYPPGVIEAHVSAGRPNPLTGQVGTVRGTVRLPPRLRGGRGLEALVWIGFYPAPSPAGLPVTGVLRLGEGTFRLPVVASAPWLLATAVPATAEPVEHLANPRPAVGVHPQPLTGSATVQLGLDFAAPWQFPLLSALPSLLPGLRPGG</sequence>
<keyword evidence="3" id="KW-0804">Transcription</keyword>
<dbReference type="PROSITE" id="PS01124">
    <property type="entry name" value="HTH_ARAC_FAMILY_2"/>
    <property type="match status" value="1"/>
</dbReference>